<dbReference type="RefSeq" id="WP_175476513.1">
    <property type="nucleotide sequence ID" value="NZ_FOBS01000018.1"/>
</dbReference>
<evidence type="ECO:0000313" key="1">
    <source>
        <dbReference type="EMBL" id="SEM49910.1"/>
    </source>
</evidence>
<sequence>MRWIKPGTDFNRYHGLMFDRVIFFFAPDSEYKGMDPQELKELADLFHRQFKNVLKKNYPIVKTPGPGVVRIRCAITDLKQSRPVLSEIWPSGFDLQNLKKGLKTSWADSGATSIEVMALDSMTNTPILAAIDDRKTGMKEKFTKWGSAEDAFRYWAYRTKLFLDQVSKEKGID</sequence>
<proteinExistence type="predicted"/>
<dbReference type="Pfam" id="PF11769">
    <property type="entry name" value="DUF3313"/>
    <property type="match status" value="1"/>
</dbReference>
<gene>
    <name evidence="1" type="ORF">SAMN04489760_11846</name>
</gene>
<reference evidence="1 2" key="1">
    <citation type="submission" date="2016-10" db="EMBL/GenBank/DDBJ databases">
        <authorList>
            <person name="de Groot N.N."/>
        </authorList>
    </citation>
    <scope>NUCLEOTIDE SEQUENCE [LARGE SCALE GENOMIC DNA]</scope>
    <source>
        <strain evidence="1 2">DSM 8423</strain>
    </source>
</reference>
<keyword evidence="2" id="KW-1185">Reference proteome</keyword>
<dbReference type="AlphaFoldDB" id="A0A1H7YUX7"/>
<name>A0A1H7YUX7_9BACT</name>
<dbReference type="Proteomes" id="UP000198744">
    <property type="component" value="Unassembled WGS sequence"/>
</dbReference>
<dbReference type="STRING" id="43775.SAMN04489760_11846"/>
<evidence type="ECO:0000313" key="2">
    <source>
        <dbReference type="Proteomes" id="UP000198744"/>
    </source>
</evidence>
<organism evidence="1 2">
    <name type="scientific">Syntrophus gentianae</name>
    <dbReference type="NCBI Taxonomy" id="43775"/>
    <lineage>
        <taxon>Bacteria</taxon>
        <taxon>Pseudomonadati</taxon>
        <taxon>Thermodesulfobacteriota</taxon>
        <taxon>Syntrophia</taxon>
        <taxon>Syntrophales</taxon>
        <taxon>Syntrophaceae</taxon>
        <taxon>Syntrophus</taxon>
    </lineage>
</organism>
<accession>A0A1H7YUX7</accession>
<dbReference type="InterPro" id="IPR021747">
    <property type="entry name" value="DUF3313"/>
</dbReference>
<dbReference type="EMBL" id="FOBS01000018">
    <property type="protein sequence ID" value="SEM49910.1"/>
    <property type="molecule type" value="Genomic_DNA"/>
</dbReference>
<protein>
    <submittedName>
        <fullName evidence="1">Uncharacterized protein</fullName>
    </submittedName>
</protein>